<evidence type="ECO:0008006" key="4">
    <source>
        <dbReference type="Google" id="ProtNLM"/>
    </source>
</evidence>
<keyword evidence="1" id="KW-0472">Membrane</keyword>
<dbReference type="PANTHER" id="PTHR35394">
    <property type="entry name" value="DUF3176 DOMAIN-CONTAINING PROTEIN"/>
    <property type="match status" value="1"/>
</dbReference>
<dbReference type="PANTHER" id="PTHR35394:SF5">
    <property type="entry name" value="DUF3176 DOMAIN-CONTAINING PROTEIN"/>
    <property type="match status" value="1"/>
</dbReference>
<name>A0ABR4GE18_9EURO</name>
<organism evidence="2 3">
    <name type="scientific">Aspergillus keveii</name>
    <dbReference type="NCBI Taxonomy" id="714993"/>
    <lineage>
        <taxon>Eukaryota</taxon>
        <taxon>Fungi</taxon>
        <taxon>Dikarya</taxon>
        <taxon>Ascomycota</taxon>
        <taxon>Pezizomycotina</taxon>
        <taxon>Eurotiomycetes</taxon>
        <taxon>Eurotiomycetidae</taxon>
        <taxon>Eurotiales</taxon>
        <taxon>Aspergillaceae</taxon>
        <taxon>Aspergillus</taxon>
        <taxon>Aspergillus subgen. Nidulantes</taxon>
    </lineage>
</organism>
<proteinExistence type="predicted"/>
<accession>A0ABR4GE18</accession>
<dbReference type="InterPro" id="IPR021514">
    <property type="entry name" value="DUF3176"/>
</dbReference>
<dbReference type="EMBL" id="JBFTWV010000020">
    <property type="protein sequence ID" value="KAL2797288.1"/>
    <property type="molecule type" value="Genomic_DNA"/>
</dbReference>
<keyword evidence="1" id="KW-1133">Transmembrane helix</keyword>
<dbReference type="Pfam" id="PF11374">
    <property type="entry name" value="DUF3176"/>
    <property type="match status" value="1"/>
</dbReference>
<evidence type="ECO:0000313" key="2">
    <source>
        <dbReference type="EMBL" id="KAL2797288.1"/>
    </source>
</evidence>
<keyword evidence="1" id="KW-0812">Transmembrane</keyword>
<keyword evidence="3" id="KW-1185">Reference proteome</keyword>
<evidence type="ECO:0000256" key="1">
    <source>
        <dbReference type="SAM" id="Phobius"/>
    </source>
</evidence>
<feature type="transmembrane region" description="Helical" evidence="1">
    <location>
        <begin position="471"/>
        <end position="491"/>
    </location>
</feature>
<feature type="transmembrane region" description="Helical" evidence="1">
    <location>
        <begin position="77"/>
        <end position="97"/>
    </location>
</feature>
<dbReference type="Proteomes" id="UP001610563">
    <property type="component" value="Unassembled WGS sequence"/>
</dbReference>
<protein>
    <recommendedName>
        <fullName evidence="4">Carboxylic ester hydrolase</fullName>
    </recommendedName>
</protein>
<reference evidence="2 3" key="1">
    <citation type="submission" date="2024-07" db="EMBL/GenBank/DDBJ databases">
        <title>Section-level genome sequencing and comparative genomics of Aspergillus sections Usti and Cavernicolus.</title>
        <authorList>
            <consortium name="Lawrence Berkeley National Laboratory"/>
            <person name="Nybo J.L."/>
            <person name="Vesth T.C."/>
            <person name="Theobald S."/>
            <person name="Frisvad J.C."/>
            <person name="Larsen T.O."/>
            <person name="Kjaerboelling I."/>
            <person name="Rothschild-Mancinelli K."/>
            <person name="Lyhne E.K."/>
            <person name="Kogle M.E."/>
            <person name="Barry K."/>
            <person name="Clum A."/>
            <person name="Na H."/>
            <person name="Ledsgaard L."/>
            <person name="Lin J."/>
            <person name="Lipzen A."/>
            <person name="Kuo A."/>
            <person name="Riley R."/>
            <person name="Mondo S."/>
            <person name="Labutti K."/>
            <person name="Haridas S."/>
            <person name="Pangalinan J."/>
            <person name="Salamov A.A."/>
            <person name="Simmons B.A."/>
            <person name="Magnuson J.K."/>
            <person name="Chen J."/>
            <person name="Drula E."/>
            <person name="Henrissat B."/>
            <person name="Wiebenga A."/>
            <person name="Lubbers R.J."/>
            <person name="Gomes A.C."/>
            <person name="Makela M.R."/>
            <person name="Stajich J."/>
            <person name="Grigoriev I.V."/>
            <person name="Mortensen U.H."/>
            <person name="De Vries R.P."/>
            <person name="Baker S.E."/>
            <person name="Andersen M.R."/>
        </authorList>
    </citation>
    <scope>NUCLEOTIDE SEQUENCE [LARGE SCALE GENOMIC DNA]</scope>
    <source>
        <strain evidence="2 3">CBS 209.92</strain>
    </source>
</reference>
<gene>
    <name evidence="2" type="ORF">BJX66DRAFT_335191</name>
</gene>
<feature type="transmembrane region" description="Helical" evidence="1">
    <location>
        <begin position="47"/>
        <end position="65"/>
    </location>
</feature>
<evidence type="ECO:0000313" key="3">
    <source>
        <dbReference type="Proteomes" id="UP001610563"/>
    </source>
</evidence>
<sequence>MTQNTNGSEAVELGQLSAGKHEVDDQSSNEPATKVDPESFTGWSLELIALILSIGTIVAIVLVLRRYDGRQQPGWQGISLNSLLSWLSTVAKAYLLFSLTESLGQLKWAWFSSKNHPLSDLKVFDSASRGGFLGALELIWRVKGYHFAAVGSLAVILSLGFDPFVQNLLHYVPDSIDSPSQASLFGSTSRYNTAGPLIGAAFPSYTCTTDNCTWDPIATLAIRPACSDVTAKLNKTCVVVTQYKDIRNCSASLSENGPSAWYREGGSVARAMDVSTTAASNALDHTGGIFPVVQYVLSVGSNTSPDSTWTVVDTVNNETKFITTECAFDLVVHSVQADITEGEYAETKLAEWAEWQSANGSLAVNYQVVLTPPWNDSLGLTPPTKRLVLAAEGSYATSDVLEAIFYGDFNTTMPSCTDQLSCAVSNVAAAMAKTLRDTAFTNSGSSSGADQSLVKGQTMVTVPFVQIHWEWLALPLLVWILTCLVWLAAMVKTRRGRIYKGANNPLPLLFLYDKRVEEEGGAQVADTVRYGRGSSAVRWTEVAIDRRAGMIKARLHNNGYEVMLSR</sequence>
<comment type="caution">
    <text evidence="2">The sequence shown here is derived from an EMBL/GenBank/DDBJ whole genome shotgun (WGS) entry which is preliminary data.</text>
</comment>